<organism evidence="2 3">
    <name type="scientific">Hibiscus sabdariffa</name>
    <name type="common">roselle</name>
    <dbReference type="NCBI Taxonomy" id="183260"/>
    <lineage>
        <taxon>Eukaryota</taxon>
        <taxon>Viridiplantae</taxon>
        <taxon>Streptophyta</taxon>
        <taxon>Embryophyta</taxon>
        <taxon>Tracheophyta</taxon>
        <taxon>Spermatophyta</taxon>
        <taxon>Magnoliopsida</taxon>
        <taxon>eudicotyledons</taxon>
        <taxon>Gunneridae</taxon>
        <taxon>Pentapetalae</taxon>
        <taxon>rosids</taxon>
        <taxon>malvids</taxon>
        <taxon>Malvales</taxon>
        <taxon>Malvaceae</taxon>
        <taxon>Malvoideae</taxon>
        <taxon>Hibiscus</taxon>
    </lineage>
</organism>
<dbReference type="EMBL" id="JBBPBM010000015">
    <property type="protein sequence ID" value="KAK8558988.1"/>
    <property type="molecule type" value="Genomic_DNA"/>
</dbReference>
<protein>
    <recommendedName>
        <fullName evidence="4">Transposase MuDR plant domain-containing protein</fullName>
    </recommendedName>
</protein>
<dbReference type="Proteomes" id="UP001472677">
    <property type="component" value="Unassembled WGS sequence"/>
</dbReference>
<sequence length="205" mass="23273">MIDQDDLFDVKVDDFSKVGDCSNETVGLTNIEINVDGEAEGEVGGESDSYNSFDTKEHIFEDATTVETSNVRANKVREEKQKIDRDDGSGNDTDYIHSSDVGSYDSGEDAYVVCKINKARMWAKDEINGRFKYEFDRLFDYAAAFRQVDLNCNVDLMVVRPIPNHHKIFRRFYICFGATKNDFIKYCDGAGFAIMSDMKKVNVLN</sequence>
<reference evidence="2 3" key="1">
    <citation type="journal article" date="2024" name="G3 (Bethesda)">
        <title>Genome assembly of Hibiscus sabdariffa L. provides insights into metabolisms of medicinal natural products.</title>
        <authorList>
            <person name="Kim T."/>
        </authorList>
    </citation>
    <scope>NUCLEOTIDE SEQUENCE [LARGE SCALE GENOMIC DNA]</scope>
    <source>
        <strain evidence="2">TK-2024</strain>
        <tissue evidence="2">Old leaves</tissue>
    </source>
</reference>
<feature type="compositionally biased region" description="Basic and acidic residues" evidence="1">
    <location>
        <begin position="77"/>
        <end position="88"/>
    </location>
</feature>
<evidence type="ECO:0000256" key="1">
    <source>
        <dbReference type="SAM" id="MobiDB-lite"/>
    </source>
</evidence>
<proteinExistence type="predicted"/>
<comment type="caution">
    <text evidence="2">The sequence shown here is derived from an EMBL/GenBank/DDBJ whole genome shotgun (WGS) entry which is preliminary data.</text>
</comment>
<evidence type="ECO:0008006" key="4">
    <source>
        <dbReference type="Google" id="ProtNLM"/>
    </source>
</evidence>
<feature type="region of interest" description="Disordered" evidence="1">
    <location>
        <begin position="77"/>
        <end position="103"/>
    </location>
</feature>
<accession>A0ABR2EFZ7</accession>
<gene>
    <name evidence="2" type="ORF">V6N12_042277</name>
</gene>
<name>A0ABR2EFZ7_9ROSI</name>
<evidence type="ECO:0000313" key="3">
    <source>
        <dbReference type="Proteomes" id="UP001472677"/>
    </source>
</evidence>
<evidence type="ECO:0000313" key="2">
    <source>
        <dbReference type="EMBL" id="KAK8558988.1"/>
    </source>
</evidence>
<keyword evidence="3" id="KW-1185">Reference proteome</keyword>